<gene>
    <name evidence="1" type="ORF">EDD31_0348</name>
</gene>
<dbReference type="SUPFAM" id="SSF51445">
    <property type="entry name" value="(Trans)glycosidases"/>
    <property type="match status" value="1"/>
</dbReference>
<sequence>MNEVQRPWYETTMRWGQTNLTEIDPERYDHEHWERQWTRTSVDGIIVNAGGIVAYYPSEHPLHHRSPYLGDRDLFGEIVDRARGLDLTVVARMDCNRAGERFFAEKPHWFCVDAAGVPYRAAGRYISCIHSPYYDEYIPEILAEVIDRYRPDGFADNSWSGLSRDRICYCRYCSASFTQRAGAPLPHAHDWSSPVYREWIAWNYDRRIEIWDRFNEVTRRHGGTHCLWIGMNSAQMESQSANFRDLGRIVQRTPLVFIDHQRRMPETGFQANSHTGKLVHDLMGWRGQAAESMAMYNHYMPSFRTASAPEPEARMWAVSGMAGGILPWWHHIGSAHRDRRQYEIAPPLWSWHQGAQRYLVDRQPVANVGVLWSQHSFDVYGRDDARMVAESPYEGMVQALLRERLTYRPVHTSRLADVLGELDVLILANVGSVSAHDADLISEFVRRGGGLVLTGESGLYDEEGTRREDFVFAELMGATALHRHHGDRRLPETSWEVSPAHTYLELLRPGRSESQSHPLLDGFESTDQIPFGGRLECVKVTTGRAVATLVTPYPAYPPETAWQREPATALPAAIVNEPGSGRVVSLPADLDRCFGRGLQPDHARVLGNAVRWAARQRIPVTYEGAGTVDLHLYRQGDRLVLHLVNLSAAGAWRMPMHEDIPIGPLRVLIDAETAGVDWSDQPLQARALVSGLELAKSSTRAGIELELPRLVDHEVVTVEPQ</sequence>
<dbReference type="Pfam" id="PF14871">
    <property type="entry name" value="GHL6"/>
    <property type="match status" value="1"/>
</dbReference>
<accession>A0A3N2B9Q7</accession>
<dbReference type="GO" id="GO:0016787">
    <property type="term" value="F:hydrolase activity"/>
    <property type="evidence" value="ECO:0007669"/>
    <property type="project" value="UniProtKB-KW"/>
</dbReference>
<evidence type="ECO:0000313" key="1">
    <source>
        <dbReference type="EMBL" id="ROR72003.1"/>
    </source>
</evidence>
<dbReference type="AlphaFoldDB" id="A0A3N2B9Q7"/>
<dbReference type="Proteomes" id="UP000280668">
    <property type="component" value="Unassembled WGS sequence"/>
</dbReference>
<dbReference type="SUPFAM" id="SSF52317">
    <property type="entry name" value="Class I glutamine amidotransferase-like"/>
    <property type="match status" value="1"/>
</dbReference>
<dbReference type="InterPro" id="IPR017853">
    <property type="entry name" value="GH"/>
</dbReference>
<reference evidence="1 2" key="1">
    <citation type="submission" date="2018-11" db="EMBL/GenBank/DDBJ databases">
        <title>Sequencing the genomes of 1000 actinobacteria strains.</title>
        <authorList>
            <person name="Klenk H.-P."/>
        </authorList>
    </citation>
    <scope>NUCLEOTIDE SEQUENCE [LARGE SCALE GENOMIC DNA]</scope>
    <source>
        <strain evidence="1 2">DSM 11294</strain>
    </source>
</reference>
<keyword evidence="2" id="KW-1185">Reference proteome</keyword>
<dbReference type="InterPro" id="IPR028212">
    <property type="entry name" value="GHL6"/>
</dbReference>
<organism evidence="1 2">
    <name type="scientific">Bogoriella caseilytica</name>
    <dbReference type="NCBI Taxonomy" id="56055"/>
    <lineage>
        <taxon>Bacteria</taxon>
        <taxon>Bacillati</taxon>
        <taxon>Actinomycetota</taxon>
        <taxon>Actinomycetes</taxon>
        <taxon>Micrococcales</taxon>
        <taxon>Bogoriellaceae</taxon>
        <taxon>Bogoriella</taxon>
    </lineage>
</organism>
<proteinExistence type="predicted"/>
<dbReference type="EMBL" id="RKHK01000001">
    <property type="protein sequence ID" value="ROR72003.1"/>
    <property type="molecule type" value="Genomic_DNA"/>
</dbReference>
<dbReference type="OrthoDB" id="5134890at2"/>
<comment type="caution">
    <text evidence="1">The sequence shown here is derived from an EMBL/GenBank/DDBJ whole genome shotgun (WGS) entry which is preliminary data.</text>
</comment>
<dbReference type="InterPro" id="IPR029062">
    <property type="entry name" value="Class_I_gatase-like"/>
</dbReference>
<evidence type="ECO:0000313" key="2">
    <source>
        <dbReference type="Proteomes" id="UP000280668"/>
    </source>
</evidence>
<dbReference type="Gene3D" id="3.40.50.880">
    <property type="match status" value="1"/>
</dbReference>
<keyword evidence="1" id="KW-0378">Hydrolase</keyword>
<dbReference type="RefSeq" id="WP_123302640.1">
    <property type="nucleotide sequence ID" value="NZ_RKHK01000001.1"/>
</dbReference>
<dbReference type="Gene3D" id="3.20.20.80">
    <property type="entry name" value="Glycosidases"/>
    <property type="match status" value="1"/>
</dbReference>
<name>A0A3N2B9Q7_9MICO</name>
<protein>
    <submittedName>
        <fullName evidence="1">Putative glycosyl hydrolase-like family 6 (GHL6) protein</fullName>
    </submittedName>
</protein>
<dbReference type="CDD" id="cd03143">
    <property type="entry name" value="A4_beta-galactosidase_middle_domain"/>
    <property type="match status" value="1"/>
</dbReference>